<comment type="caution">
    <text evidence="1">The sequence shown here is derived from an EMBL/GenBank/DDBJ whole genome shotgun (WGS) entry which is preliminary data.</text>
</comment>
<dbReference type="STRING" id="1450535.A0A317V2Q7"/>
<name>A0A317V2Q7_9EURO</name>
<evidence type="ECO:0000313" key="1">
    <source>
        <dbReference type="EMBL" id="PWY67641.1"/>
    </source>
</evidence>
<sequence>YTHYWSVIDTESREWHQAWPQLVQDTWTIIERAGIALTGPPLYGHETTPLVCEQNGIMINGVGEDGCECLVLRKEETTVTSCMTLERPYDLVVGCILLRAYALAPGQFDLISDGYWEDWRHVRQFYAQLWPD</sequence>
<dbReference type="EMBL" id="MSFK01000047">
    <property type="protein sequence ID" value="PWY67641.1"/>
    <property type="molecule type" value="Genomic_DNA"/>
</dbReference>
<dbReference type="GeneID" id="37109550"/>
<reference evidence="1 2" key="1">
    <citation type="submission" date="2016-12" db="EMBL/GenBank/DDBJ databases">
        <title>The genomes of Aspergillus section Nigri reveals drivers in fungal speciation.</title>
        <authorList>
            <consortium name="DOE Joint Genome Institute"/>
            <person name="Vesth T.C."/>
            <person name="Nybo J."/>
            <person name="Theobald S."/>
            <person name="Brandl J."/>
            <person name="Frisvad J.C."/>
            <person name="Nielsen K.F."/>
            <person name="Lyhne E.K."/>
            <person name="Kogle M.E."/>
            <person name="Kuo A."/>
            <person name="Riley R."/>
            <person name="Clum A."/>
            <person name="Nolan M."/>
            <person name="Lipzen A."/>
            <person name="Salamov A."/>
            <person name="Henrissat B."/>
            <person name="Wiebenga A."/>
            <person name="De Vries R.P."/>
            <person name="Grigoriev I.V."/>
            <person name="Mortensen U.H."/>
            <person name="Andersen M.R."/>
            <person name="Baker S.E."/>
        </authorList>
    </citation>
    <scope>NUCLEOTIDE SEQUENCE [LARGE SCALE GENOMIC DNA]</scope>
    <source>
        <strain evidence="1 2">CBS 115572</strain>
    </source>
</reference>
<dbReference type="OrthoDB" id="2958217at2759"/>
<feature type="non-terminal residue" evidence="1">
    <location>
        <position position="132"/>
    </location>
</feature>
<protein>
    <recommendedName>
        <fullName evidence="3">Heterokaryon incompatibility domain-containing protein</fullName>
    </recommendedName>
</protein>
<feature type="non-terminal residue" evidence="1">
    <location>
        <position position="1"/>
    </location>
</feature>
<keyword evidence="2" id="KW-1185">Reference proteome</keyword>
<dbReference type="RefSeq" id="XP_025461990.1">
    <property type="nucleotide sequence ID" value="XM_025607407.1"/>
</dbReference>
<organism evidence="1 2">
    <name type="scientific">Aspergillus sclerotioniger CBS 115572</name>
    <dbReference type="NCBI Taxonomy" id="1450535"/>
    <lineage>
        <taxon>Eukaryota</taxon>
        <taxon>Fungi</taxon>
        <taxon>Dikarya</taxon>
        <taxon>Ascomycota</taxon>
        <taxon>Pezizomycotina</taxon>
        <taxon>Eurotiomycetes</taxon>
        <taxon>Eurotiomycetidae</taxon>
        <taxon>Eurotiales</taxon>
        <taxon>Aspergillaceae</taxon>
        <taxon>Aspergillus</taxon>
        <taxon>Aspergillus subgen. Circumdati</taxon>
    </lineage>
</organism>
<dbReference type="Proteomes" id="UP000246702">
    <property type="component" value="Unassembled WGS sequence"/>
</dbReference>
<evidence type="ECO:0000313" key="2">
    <source>
        <dbReference type="Proteomes" id="UP000246702"/>
    </source>
</evidence>
<gene>
    <name evidence="1" type="ORF">BO94DRAFT_421818</name>
</gene>
<dbReference type="AlphaFoldDB" id="A0A317V2Q7"/>
<proteinExistence type="predicted"/>
<evidence type="ECO:0008006" key="3">
    <source>
        <dbReference type="Google" id="ProtNLM"/>
    </source>
</evidence>
<accession>A0A317V2Q7</accession>